<accession>A0A1M5VY85</accession>
<dbReference type="EMBL" id="FQWS01000009">
    <property type="protein sequence ID" value="SHH80279.1"/>
    <property type="molecule type" value="Genomic_DNA"/>
</dbReference>
<dbReference type="RefSeq" id="WP_073087717.1">
    <property type="nucleotide sequence ID" value="NZ_FQWS01000009.1"/>
</dbReference>
<dbReference type="Proteomes" id="UP000184522">
    <property type="component" value="Unassembled WGS sequence"/>
</dbReference>
<dbReference type="AlphaFoldDB" id="A0A1M5VY85"/>
<evidence type="ECO:0000313" key="2">
    <source>
        <dbReference type="Proteomes" id="UP000184522"/>
    </source>
</evidence>
<name>A0A1M5VY85_9FLAO</name>
<evidence type="ECO:0000313" key="1">
    <source>
        <dbReference type="EMBL" id="SHH80279.1"/>
    </source>
</evidence>
<protein>
    <submittedName>
        <fullName evidence="1">Uncharacterized protein</fullName>
    </submittedName>
</protein>
<organism evidence="1 2">
    <name type="scientific">Winogradskyella jejuensis</name>
    <dbReference type="NCBI Taxonomy" id="1089305"/>
    <lineage>
        <taxon>Bacteria</taxon>
        <taxon>Pseudomonadati</taxon>
        <taxon>Bacteroidota</taxon>
        <taxon>Flavobacteriia</taxon>
        <taxon>Flavobacteriales</taxon>
        <taxon>Flavobacteriaceae</taxon>
        <taxon>Winogradskyella</taxon>
    </lineage>
</organism>
<dbReference type="CDD" id="cd20691">
    <property type="entry name" value="CdiI_EC536-like"/>
    <property type="match status" value="1"/>
</dbReference>
<dbReference type="OrthoDB" id="4829274at2"/>
<dbReference type="Pfam" id="PF18616">
    <property type="entry name" value="CdiI_3"/>
    <property type="match status" value="1"/>
</dbReference>
<keyword evidence="2" id="KW-1185">Reference proteome</keyword>
<gene>
    <name evidence="1" type="ORF">SAMN05444148_2855</name>
</gene>
<reference evidence="2" key="1">
    <citation type="submission" date="2016-11" db="EMBL/GenBank/DDBJ databases">
        <authorList>
            <person name="Varghese N."/>
            <person name="Submissions S."/>
        </authorList>
    </citation>
    <scope>NUCLEOTIDE SEQUENCE [LARGE SCALE GENOMIC DNA]</scope>
    <source>
        <strain evidence="2">DSM 25330</strain>
    </source>
</reference>
<dbReference type="InterPro" id="IPR040547">
    <property type="entry name" value="CdiI"/>
</dbReference>
<proteinExistence type="predicted"/>
<sequence>MESKSIEQLENDYWKDDIEFPSNLVINCHKYRKIPIKELTEEQLRLLISQQIGVEFIIGIALEKLEKNILTEGDFYRGDLLVSVSGLPTEFWIEKQTEFLTLQNLVEQNSELIKTELGEKKFDRINEKIKASAQQRL</sequence>